<dbReference type="CDD" id="cd22160">
    <property type="entry name" value="F-box_AtFBL13-like"/>
    <property type="match status" value="1"/>
</dbReference>
<evidence type="ECO:0000259" key="2">
    <source>
        <dbReference type="PROSITE" id="PS50181"/>
    </source>
</evidence>
<dbReference type="Proteomes" id="UP000035740">
    <property type="component" value="Unassembled WGS sequence"/>
</dbReference>
<dbReference type="InterPro" id="IPR055411">
    <property type="entry name" value="LRR_FXL15/At3g58940/PEG3-like"/>
</dbReference>
<evidence type="ECO:0000256" key="1">
    <source>
        <dbReference type="SAM" id="MobiDB-lite"/>
    </source>
</evidence>
<keyword evidence="4" id="KW-1185">Reference proteome</keyword>
<dbReference type="PANTHER" id="PTHR31900">
    <property type="entry name" value="F-BOX/RNI SUPERFAMILY PROTEIN-RELATED"/>
    <property type="match status" value="1"/>
</dbReference>
<dbReference type="SUPFAM" id="SSF81383">
    <property type="entry name" value="F-box domain"/>
    <property type="match status" value="1"/>
</dbReference>
<evidence type="ECO:0000313" key="3">
    <source>
        <dbReference type="EMBL" id="KMS95806.1"/>
    </source>
</evidence>
<dbReference type="SMART" id="SM00579">
    <property type="entry name" value="FBD"/>
    <property type="match status" value="1"/>
</dbReference>
<dbReference type="InterPro" id="IPR053781">
    <property type="entry name" value="F-box_AtFBL13-like"/>
</dbReference>
<dbReference type="SMART" id="SM00256">
    <property type="entry name" value="FBOX"/>
    <property type="match status" value="1"/>
</dbReference>
<dbReference type="InterPro" id="IPR032675">
    <property type="entry name" value="LRR_dom_sf"/>
</dbReference>
<dbReference type="InterPro" id="IPR036047">
    <property type="entry name" value="F-box-like_dom_sf"/>
</dbReference>
<dbReference type="Pfam" id="PF24758">
    <property type="entry name" value="LRR_At5g56370"/>
    <property type="match status" value="1"/>
</dbReference>
<sequence>MAGNTQINCNGGQGNSSDETKEDRLSSLPDDILIRILSHLSIYTALKTSRLSRRWRNLWKGLTNFTFSTRSMNFEALENILYQLTSPNIRVFDISFRLHDDSEQFQSNFKAAESCFLHILRRNVEVLKVRSDSYLAVPNCVFNCHTLVVLELDGELDFELKLDEENDLPLDGTTFNLPNLKKLRLRVDSCDYCLLRTLLKFCPLLEDLCLILDLSGGDLLEIVAPNVKYLNIDNLVVTPYSDVVINAPKLAKIKICDMCSYYSFETIPTSLVEASVNFRSYDDTVWQVFDGQYHGWTVEGHALAMSKFFRGMSSVSSFKLKCFENIHMFLGSSNDGDMPVFHDLTFFKAKLDCLVGWEDLLCSLHCFPNLMHLELKISDTFFWGPSRWFAPIVLPDCLLSKLRKITLKEIWGIRDELKLIEFILNHANVLEELLIYVSTFIKEHGVNRLWKEYKFCEALFNLSRSFLTCKIVFSGVHINAASDAFEKGLIGCQILTDYMTDTDSVTSD</sequence>
<gene>
    <name evidence="3" type="ORF">BVRB_004640</name>
</gene>
<evidence type="ECO:0000313" key="4">
    <source>
        <dbReference type="Proteomes" id="UP000035740"/>
    </source>
</evidence>
<dbReference type="Pfam" id="PF08387">
    <property type="entry name" value="FBD"/>
    <property type="match status" value="1"/>
</dbReference>
<dbReference type="KEGG" id="bvg:104883943"/>
<proteinExistence type="predicted"/>
<dbReference type="AlphaFoldDB" id="A0A0J8B486"/>
<dbReference type="Gene3D" id="3.80.10.10">
    <property type="entry name" value="Ribonuclease Inhibitor"/>
    <property type="match status" value="1"/>
</dbReference>
<dbReference type="InterPro" id="IPR006566">
    <property type="entry name" value="FBD"/>
</dbReference>
<dbReference type="PANTHER" id="PTHR31900:SF31">
    <property type="entry name" value="F-BOX_LRR-REPEAT PROTEIN 13-LIKE"/>
    <property type="match status" value="1"/>
</dbReference>
<accession>A0A0J8B486</accession>
<organism evidence="3 4">
    <name type="scientific">Beta vulgaris subsp. vulgaris</name>
    <name type="common">Beet</name>
    <dbReference type="NCBI Taxonomy" id="3555"/>
    <lineage>
        <taxon>Eukaryota</taxon>
        <taxon>Viridiplantae</taxon>
        <taxon>Streptophyta</taxon>
        <taxon>Embryophyta</taxon>
        <taxon>Tracheophyta</taxon>
        <taxon>Spermatophyta</taxon>
        <taxon>Magnoliopsida</taxon>
        <taxon>eudicotyledons</taxon>
        <taxon>Gunneridae</taxon>
        <taxon>Pentapetalae</taxon>
        <taxon>Caryophyllales</taxon>
        <taxon>Chenopodiaceae</taxon>
        <taxon>Betoideae</taxon>
        <taxon>Beta</taxon>
    </lineage>
</organism>
<dbReference type="PROSITE" id="PS50181">
    <property type="entry name" value="FBOX"/>
    <property type="match status" value="1"/>
</dbReference>
<name>A0A0J8B486_BETVV</name>
<dbReference type="EMBL" id="KQ090433">
    <property type="protein sequence ID" value="KMS95806.1"/>
    <property type="molecule type" value="Genomic_DNA"/>
</dbReference>
<reference evidence="3 4" key="1">
    <citation type="journal article" date="2014" name="Nature">
        <title>The genome of the recently domesticated crop plant sugar beet (Beta vulgaris).</title>
        <authorList>
            <person name="Dohm J.C."/>
            <person name="Minoche A.E."/>
            <person name="Holtgrawe D."/>
            <person name="Capella-Gutierrez S."/>
            <person name="Zakrzewski F."/>
            <person name="Tafer H."/>
            <person name="Rupp O."/>
            <person name="Sorensen T.R."/>
            <person name="Stracke R."/>
            <person name="Reinhardt R."/>
            <person name="Goesmann A."/>
            <person name="Kraft T."/>
            <person name="Schulz B."/>
            <person name="Stadler P.F."/>
            <person name="Schmidt T."/>
            <person name="Gabaldon T."/>
            <person name="Lehrach H."/>
            <person name="Weisshaar B."/>
            <person name="Himmelbauer H."/>
        </authorList>
    </citation>
    <scope>NUCLEOTIDE SEQUENCE [LARGE SCALE GENOMIC DNA]</scope>
    <source>
        <tissue evidence="3">Taproot</tissue>
    </source>
</reference>
<dbReference type="Gramene" id="KMS95806">
    <property type="protein sequence ID" value="KMS95806"/>
    <property type="gene ID" value="BVRB_004640"/>
</dbReference>
<dbReference type="OMA" id="INEYCLE"/>
<dbReference type="InterPro" id="IPR001810">
    <property type="entry name" value="F-box_dom"/>
</dbReference>
<feature type="region of interest" description="Disordered" evidence="1">
    <location>
        <begin position="1"/>
        <end position="23"/>
    </location>
</feature>
<dbReference type="OrthoDB" id="677997at2759"/>
<dbReference type="Pfam" id="PF00646">
    <property type="entry name" value="F-box"/>
    <property type="match status" value="1"/>
</dbReference>
<feature type="compositionally biased region" description="Polar residues" evidence="1">
    <location>
        <begin position="1"/>
        <end position="10"/>
    </location>
</feature>
<dbReference type="InterPro" id="IPR050232">
    <property type="entry name" value="FBL13/AtMIF1-like"/>
</dbReference>
<protein>
    <recommendedName>
        <fullName evidence="2">F-box domain-containing protein</fullName>
    </recommendedName>
</protein>
<feature type="domain" description="F-box" evidence="2">
    <location>
        <begin position="22"/>
        <end position="70"/>
    </location>
</feature>